<reference evidence="4" key="1">
    <citation type="journal article" date="2021" name="BMC Genomics">
        <title>Chromosome-level genome assembly and manually-curated proteome of model necrotroph Parastagonospora nodorum Sn15 reveals a genome-wide trove of candidate effector homologs, and redundancy of virulence-related functions within an accessory chromosome.</title>
        <authorList>
            <person name="Bertazzoni S."/>
            <person name="Jones D.A.B."/>
            <person name="Phan H.T."/>
            <person name="Tan K.-C."/>
            <person name="Hane J.K."/>
        </authorList>
    </citation>
    <scope>NUCLEOTIDE SEQUENCE [LARGE SCALE GENOMIC DNA]</scope>
    <source>
        <strain evidence="4">SN15 / ATCC MYA-4574 / FGSC 10173)</strain>
    </source>
</reference>
<name>A0A7U2NPR1_PHANO</name>
<evidence type="ECO:0000256" key="1">
    <source>
        <dbReference type="SAM" id="MobiDB-lite"/>
    </source>
</evidence>
<keyword evidence="2" id="KW-0472">Membrane</keyword>
<keyword evidence="2" id="KW-0812">Transmembrane</keyword>
<dbReference type="Proteomes" id="UP000663193">
    <property type="component" value="Chromosome 19"/>
</dbReference>
<keyword evidence="4" id="KW-1185">Reference proteome</keyword>
<evidence type="ECO:0000313" key="3">
    <source>
        <dbReference type="EMBL" id="QRD05942.1"/>
    </source>
</evidence>
<evidence type="ECO:0000313" key="4">
    <source>
        <dbReference type="Proteomes" id="UP000663193"/>
    </source>
</evidence>
<protein>
    <submittedName>
        <fullName evidence="3">Uncharacterized protein</fullName>
    </submittedName>
</protein>
<feature type="transmembrane region" description="Helical" evidence="2">
    <location>
        <begin position="36"/>
        <end position="55"/>
    </location>
</feature>
<proteinExistence type="predicted"/>
<keyword evidence="2" id="KW-1133">Transmembrane helix</keyword>
<dbReference type="AlphaFoldDB" id="A0A7U2NPR1"/>
<accession>A0A7U2NPR1</accession>
<sequence>MEFSRGHLRRESPYGVYGTDPDTDPTCSTTYSTCSAFLYTPLLLFAWFYLLIRILNPDRPIPRTAHPRIWGSCKCVIEGTGHQD</sequence>
<gene>
    <name evidence="3" type="ORF">JI435_422950</name>
</gene>
<feature type="region of interest" description="Disordered" evidence="1">
    <location>
        <begin position="1"/>
        <end position="24"/>
    </location>
</feature>
<evidence type="ECO:0000256" key="2">
    <source>
        <dbReference type="SAM" id="Phobius"/>
    </source>
</evidence>
<organism evidence="3 4">
    <name type="scientific">Phaeosphaeria nodorum (strain SN15 / ATCC MYA-4574 / FGSC 10173)</name>
    <name type="common">Glume blotch fungus</name>
    <name type="synonym">Parastagonospora nodorum</name>
    <dbReference type="NCBI Taxonomy" id="321614"/>
    <lineage>
        <taxon>Eukaryota</taxon>
        <taxon>Fungi</taxon>
        <taxon>Dikarya</taxon>
        <taxon>Ascomycota</taxon>
        <taxon>Pezizomycotina</taxon>
        <taxon>Dothideomycetes</taxon>
        <taxon>Pleosporomycetidae</taxon>
        <taxon>Pleosporales</taxon>
        <taxon>Pleosporineae</taxon>
        <taxon>Phaeosphaeriaceae</taxon>
        <taxon>Parastagonospora</taxon>
    </lineage>
</organism>
<dbReference type="VEuPathDB" id="FungiDB:JI435_422950"/>
<dbReference type="EMBL" id="CP069041">
    <property type="protein sequence ID" value="QRD05942.1"/>
    <property type="molecule type" value="Genomic_DNA"/>
</dbReference>